<proteinExistence type="predicted"/>
<protein>
    <submittedName>
        <fullName evidence="2">Uncharacterized protein</fullName>
    </submittedName>
</protein>
<name>A0AA36MFA0_CYLNA</name>
<feature type="compositionally biased region" description="Low complexity" evidence="1">
    <location>
        <begin position="1"/>
        <end position="20"/>
    </location>
</feature>
<accession>A0AA36MFA0</accession>
<keyword evidence="3" id="KW-1185">Reference proteome</keyword>
<evidence type="ECO:0000256" key="1">
    <source>
        <dbReference type="SAM" id="MobiDB-lite"/>
    </source>
</evidence>
<dbReference type="AlphaFoldDB" id="A0AA36MFA0"/>
<feature type="region of interest" description="Disordered" evidence="1">
    <location>
        <begin position="1"/>
        <end position="31"/>
    </location>
</feature>
<evidence type="ECO:0000313" key="2">
    <source>
        <dbReference type="EMBL" id="CAJ0607758.1"/>
    </source>
</evidence>
<sequence length="87" mass="9860">MSSSESSSSGSEPVSPVSSGEQHPMEDEAANFDLPYGMSAYERHLRLQDYHQCIDKCMDNLKEQKLHLNLLMYRECESGCYDILKAP</sequence>
<reference evidence="2" key="1">
    <citation type="submission" date="2023-07" db="EMBL/GenBank/DDBJ databases">
        <authorList>
            <consortium name="CYATHOMIX"/>
        </authorList>
    </citation>
    <scope>NUCLEOTIDE SEQUENCE</scope>
    <source>
        <strain evidence="2">N/A</strain>
    </source>
</reference>
<comment type="caution">
    <text evidence="2">The sequence shown here is derived from an EMBL/GenBank/DDBJ whole genome shotgun (WGS) entry which is preliminary data.</text>
</comment>
<dbReference type="Proteomes" id="UP001176961">
    <property type="component" value="Unassembled WGS sequence"/>
</dbReference>
<evidence type="ECO:0000313" key="3">
    <source>
        <dbReference type="Proteomes" id="UP001176961"/>
    </source>
</evidence>
<gene>
    <name evidence="2" type="ORF">CYNAS_LOCUS19741</name>
</gene>
<dbReference type="EMBL" id="CATQJL010000316">
    <property type="protein sequence ID" value="CAJ0607758.1"/>
    <property type="molecule type" value="Genomic_DNA"/>
</dbReference>
<organism evidence="2 3">
    <name type="scientific">Cylicocyclus nassatus</name>
    <name type="common">Nematode worm</name>
    <dbReference type="NCBI Taxonomy" id="53992"/>
    <lineage>
        <taxon>Eukaryota</taxon>
        <taxon>Metazoa</taxon>
        <taxon>Ecdysozoa</taxon>
        <taxon>Nematoda</taxon>
        <taxon>Chromadorea</taxon>
        <taxon>Rhabditida</taxon>
        <taxon>Rhabditina</taxon>
        <taxon>Rhabditomorpha</taxon>
        <taxon>Strongyloidea</taxon>
        <taxon>Strongylidae</taxon>
        <taxon>Cylicocyclus</taxon>
    </lineage>
</organism>